<dbReference type="PROSITE" id="PS50005">
    <property type="entry name" value="TPR"/>
    <property type="match status" value="2"/>
</dbReference>
<reference evidence="3 4" key="1">
    <citation type="submission" date="2018-10" db="EMBL/GenBank/DDBJ databases">
        <title>Draft genome of Cortibacter populi DSM10536.</title>
        <authorList>
            <person name="Bernier A.-M."/>
            <person name="Bernard K."/>
        </authorList>
    </citation>
    <scope>NUCLEOTIDE SEQUENCE [LARGE SCALE GENOMIC DNA]</scope>
    <source>
        <strain evidence="3 4">DSM 105136</strain>
    </source>
</reference>
<feature type="signal peptide" evidence="2">
    <location>
        <begin position="1"/>
        <end position="22"/>
    </location>
</feature>
<dbReference type="Pfam" id="PF13432">
    <property type="entry name" value="TPR_16"/>
    <property type="match status" value="1"/>
</dbReference>
<evidence type="ECO:0000313" key="4">
    <source>
        <dbReference type="Proteomes" id="UP000278006"/>
    </source>
</evidence>
<comment type="caution">
    <text evidence="3">The sequence shown here is derived from an EMBL/GenBank/DDBJ whole genome shotgun (WGS) entry which is preliminary data.</text>
</comment>
<feature type="repeat" description="TPR" evidence="1">
    <location>
        <begin position="171"/>
        <end position="204"/>
    </location>
</feature>
<keyword evidence="2" id="KW-0732">Signal</keyword>
<evidence type="ECO:0000313" key="3">
    <source>
        <dbReference type="EMBL" id="RMX06853.1"/>
    </source>
</evidence>
<proteinExistence type="predicted"/>
<dbReference type="Proteomes" id="UP000278006">
    <property type="component" value="Unassembled WGS sequence"/>
</dbReference>
<keyword evidence="4" id="KW-1185">Reference proteome</keyword>
<evidence type="ECO:0000256" key="2">
    <source>
        <dbReference type="SAM" id="SignalP"/>
    </source>
</evidence>
<organism evidence="3 4">
    <name type="scientific">Corticibacter populi</name>
    <dbReference type="NCBI Taxonomy" id="1550736"/>
    <lineage>
        <taxon>Bacteria</taxon>
        <taxon>Pseudomonadati</taxon>
        <taxon>Pseudomonadota</taxon>
        <taxon>Betaproteobacteria</taxon>
        <taxon>Burkholderiales</taxon>
        <taxon>Comamonadaceae</taxon>
        <taxon>Corticibacter</taxon>
    </lineage>
</organism>
<dbReference type="InterPro" id="IPR019734">
    <property type="entry name" value="TPR_rpt"/>
</dbReference>
<dbReference type="EMBL" id="RDQO01000002">
    <property type="protein sequence ID" value="RMX06853.1"/>
    <property type="molecule type" value="Genomic_DNA"/>
</dbReference>
<dbReference type="OrthoDB" id="9814366at2"/>
<dbReference type="AlphaFoldDB" id="A0A3M6QV49"/>
<keyword evidence="1" id="KW-0802">TPR repeat</keyword>
<dbReference type="RefSeq" id="WP_122228844.1">
    <property type="nucleotide sequence ID" value="NZ_RDQO01000002.1"/>
</dbReference>
<feature type="chain" id="PRO_5018199461" evidence="2">
    <location>
        <begin position="23"/>
        <end position="314"/>
    </location>
</feature>
<accession>A0A3M6QV49</accession>
<dbReference type="Gene3D" id="1.25.40.10">
    <property type="entry name" value="Tetratricopeptide repeat domain"/>
    <property type="match status" value="1"/>
</dbReference>
<dbReference type="SUPFAM" id="SSF48452">
    <property type="entry name" value="TPR-like"/>
    <property type="match status" value="1"/>
</dbReference>
<evidence type="ECO:0000256" key="1">
    <source>
        <dbReference type="PROSITE-ProRule" id="PRU00339"/>
    </source>
</evidence>
<gene>
    <name evidence="3" type="ORF">D8I35_10200</name>
</gene>
<dbReference type="SMART" id="SM00028">
    <property type="entry name" value="TPR"/>
    <property type="match status" value="2"/>
</dbReference>
<name>A0A3M6QV49_9BURK</name>
<feature type="repeat" description="TPR" evidence="1">
    <location>
        <begin position="137"/>
        <end position="170"/>
    </location>
</feature>
<protein>
    <submittedName>
        <fullName evidence="3">Uncharacterized protein</fullName>
    </submittedName>
</protein>
<sequence length="314" mass="33181">MKIFLTTARWMLLAACTLQLTACGGITLQTAGETSTRNLATPVVKTQASTAEPQKAPVSAADGLKLARLLRDQGRYEAAAGVYGQLEQRGDLQPLELLEYASVAARVQTPQESLALYGRARRALEAGQQPVPAAARANLCNGLGRARMATGQRDAALADFDCALAADPDNVTALNAKGVLLDARGEHTQAQQLLTRASELDPADFRILNNLALSHLSSGDTAQAIRLLSQIEAPQWPTLKLNLAFAQSMTGDDTGARKTLTTIMTPALAGQALADFSERRARIAAGASVAEELLAASRQLLPLREAGSQEGDRG</sequence>
<dbReference type="Pfam" id="PF13176">
    <property type="entry name" value="TPR_7"/>
    <property type="match status" value="1"/>
</dbReference>
<dbReference type="InterPro" id="IPR011990">
    <property type="entry name" value="TPR-like_helical_dom_sf"/>
</dbReference>